<dbReference type="Gene3D" id="3.40.50.2300">
    <property type="match status" value="1"/>
</dbReference>
<dbReference type="InterPro" id="IPR050595">
    <property type="entry name" value="Bact_response_regulator"/>
</dbReference>
<dbReference type="SUPFAM" id="SSF52172">
    <property type="entry name" value="CheY-like"/>
    <property type="match status" value="1"/>
</dbReference>
<dbReference type="OrthoDB" id="9782655at2"/>
<dbReference type="PROSITE" id="PS50110">
    <property type="entry name" value="RESPONSE_REGULATORY"/>
    <property type="match status" value="1"/>
</dbReference>
<dbReference type="AlphaFoldDB" id="A0A6L3T3S5"/>
<reference evidence="4 5" key="1">
    <citation type="submission" date="2019-09" db="EMBL/GenBank/DDBJ databases">
        <title>YIM 48816 draft genome.</title>
        <authorList>
            <person name="Jiang L."/>
        </authorList>
    </citation>
    <scope>NUCLEOTIDE SEQUENCE [LARGE SCALE GENOMIC DNA]</scope>
    <source>
        <strain evidence="4 5">YIM 48816</strain>
    </source>
</reference>
<dbReference type="GO" id="GO:0000160">
    <property type="term" value="P:phosphorelay signal transduction system"/>
    <property type="evidence" value="ECO:0007669"/>
    <property type="project" value="InterPro"/>
</dbReference>
<accession>A0A6L3T3S5</accession>
<evidence type="ECO:0000313" key="5">
    <source>
        <dbReference type="Proteomes" id="UP000474159"/>
    </source>
</evidence>
<keyword evidence="5" id="KW-1185">Reference proteome</keyword>
<feature type="modified residue" description="4-aspartylphosphate" evidence="2">
    <location>
        <position position="55"/>
    </location>
</feature>
<dbReference type="Pfam" id="PF00072">
    <property type="entry name" value="Response_reg"/>
    <property type="match status" value="1"/>
</dbReference>
<feature type="domain" description="Response regulatory" evidence="3">
    <location>
        <begin position="6"/>
        <end position="120"/>
    </location>
</feature>
<dbReference type="PANTHER" id="PTHR44591:SF25">
    <property type="entry name" value="CHEMOTAXIS TWO-COMPONENT RESPONSE REGULATOR"/>
    <property type="match status" value="1"/>
</dbReference>
<sequence>MTEEPMIAIVDDDEAVRSSLASLVRSLGYRVRTYGSGPDFLRDTLDREPACMISDIQMPAMTGDELQARLHSAGRRFPIIFLTAFPTEAVKRRVLDAGAQCFLNKPPDGDTIIRCIEEALNGSRSLH</sequence>
<name>A0A6L3T3S5_9HYPH</name>
<protein>
    <submittedName>
        <fullName evidence="4">Response regulator</fullName>
    </submittedName>
</protein>
<evidence type="ECO:0000256" key="1">
    <source>
        <dbReference type="ARBA" id="ARBA00022553"/>
    </source>
</evidence>
<organism evidence="4 5">
    <name type="scientific">Methylobacterium soli</name>
    <dbReference type="NCBI Taxonomy" id="553447"/>
    <lineage>
        <taxon>Bacteria</taxon>
        <taxon>Pseudomonadati</taxon>
        <taxon>Pseudomonadota</taxon>
        <taxon>Alphaproteobacteria</taxon>
        <taxon>Hyphomicrobiales</taxon>
        <taxon>Methylobacteriaceae</taxon>
        <taxon>Methylobacterium</taxon>
    </lineage>
</organism>
<proteinExistence type="predicted"/>
<comment type="caution">
    <text evidence="4">The sequence shown here is derived from an EMBL/GenBank/DDBJ whole genome shotgun (WGS) entry which is preliminary data.</text>
</comment>
<dbReference type="SMART" id="SM00448">
    <property type="entry name" value="REC"/>
    <property type="match status" value="1"/>
</dbReference>
<dbReference type="InterPro" id="IPR001789">
    <property type="entry name" value="Sig_transdc_resp-reg_receiver"/>
</dbReference>
<evidence type="ECO:0000313" key="4">
    <source>
        <dbReference type="EMBL" id="KAB1080864.1"/>
    </source>
</evidence>
<evidence type="ECO:0000259" key="3">
    <source>
        <dbReference type="PROSITE" id="PS50110"/>
    </source>
</evidence>
<dbReference type="Proteomes" id="UP000474159">
    <property type="component" value="Unassembled WGS sequence"/>
</dbReference>
<keyword evidence="1 2" id="KW-0597">Phosphoprotein</keyword>
<dbReference type="InterPro" id="IPR011006">
    <property type="entry name" value="CheY-like_superfamily"/>
</dbReference>
<dbReference type="RefSeq" id="WP_150997468.1">
    <property type="nucleotide sequence ID" value="NZ_BPQY01000069.1"/>
</dbReference>
<evidence type="ECO:0000256" key="2">
    <source>
        <dbReference type="PROSITE-ProRule" id="PRU00169"/>
    </source>
</evidence>
<dbReference type="PANTHER" id="PTHR44591">
    <property type="entry name" value="STRESS RESPONSE REGULATOR PROTEIN 1"/>
    <property type="match status" value="1"/>
</dbReference>
<gene>
    <name evidence="4" type="ORF">F6X53_03990</name>
</gene>
<dbReference type="EMBL" id="VZZK01000003">
    <property type="protein sequence ID" value="KAB1080864.1"/>
    <property type="molecule type" value="Genomic_DNA"/>
</dbReference>